<dbReference type="PROSITE" id="PS51462">
    <property type="entry name" value="NUDIX"/>
    <property type="match status" value="1"/>
</dbReference>
<dbReference type="PANTHER" id="PTHR43046:SF12">
    <property type="entry name" value="GDP-MANNOSE MANNOSYL HYDROLASE"/>
    <property type="match status" value="1"/>
</dbReference>
<protein>
    <submittedName>
        <fullName evidence="7">NUDIX domain-containing protein</fullName>
    </submittedName>
</protein>
<dbReference type="PROSITE" id="PS00893">
    <property type="entry name" value="NUDIX_BOX"/>
    <property type="match status" value="1"/>
</dbReference>
<evidence type="ECO:0000259" key="6">
    <source>
        <dbReference type="PROSITE" id="PS51462"/>
    </source>
</evidence>
<name>A0ABT4BIA3_9ACTN</name>
<dbReference type="InterPro" id="IPR020084">
    <property type="entry name" value="NUDIX_hydrolase_CS"/>
</dbReference>
<comment type="caution">
    <text evidence="7">The sequence shown here is derived from an EMBL/GenBank/DDBJ whole genome shotgun (WGS) entry which is preliminary data.</text>
</comment>
<evidence type="ECO:0000256" key="4">
    <source>
        <dbReference type="ARBA" id="ARBA00022842"/>
    </source>
</evidence>
<sequence length="164" mass="18112">MSDPRLRLSVRAILLDPGDRILLARHVITEPSPLVVWAAPGGGVEPGETQLDALRRELLEETGLALTTDPPHVWHQQVTGPDYAPGHDGLVNDYFLVRADPFEPRGTMTDDELAAEQINGLRWWSLREIQQHPGPDLFSPRDLGRLLAGLLQEGAPAEPRLLSL</sequence>
<dbReference type="InterPro" id="IPR020476">
    <property type="entry name" value="Nudix_hydrolase"/>
</dbReference>
<dbReference type="RefSeq" id="WP_267570187.1">
    <property type="nucleotide sequence ID" value="NZ_JAPNTZ010000028.1"/>
</dbReference>
<dbReference type="Gene3D" id="3.90.79.10">
    <property type="entry name" value="Nucleoside Triphosphate Pyrophosphohydrolase"/>
    <property type="match status" value="1"/>
</dbReference>
<evidence type="ECO:0000313" key="8">
    <source>
        <dbReference type="Proteomes" id="UP001151002"/>
    </source>
</evidence>
<keyword evidence="4" id="KW-0460">Magnesium</keyword>
<comment type="cofactor">
    <cofactor evidence="1">
        <name>Mg(2+)</name>
        <dbReference type="ChEBI" id="CHEBI:18420"/>
    </cofactor>
</comment>
<keyword evidence="8" id="KW-1185">Reference proteome</keyword>
<organism evidence="7 8">
    <name type="scientific">Paractinoplanes pyxinae</name>
    <dbReference type="NCBI Taxonomy" id="2997416"/>
    <lineage>
        <taxon>Bacteria</taxon>
        <taxon>Bacillati</taxon>
        <taxon>Actinomycetota</taxon>
        <taxon>Actinomycetes</taxon>
        <taxon>Micromonosporales</taxon>
        <taxon>Micromonosporaceae</taxon>
        <taxon>Paractinoplanes</taxon>
    </lineage>
</organism>
<dbReference type="EMBL" id="JAPNTZ010000028">
    <property type="protein sequence ID" value="MCY1145570.1"/>
    <property type="molecule type" value="Genomic_DNA"/>
</dbReference>
<evidence type="ECO:0000256" key="3">
    <source>
        <dbReference type="ARBA" id="ARBA00022801"/>
    </source>
</evidence>
<dbReference type="PANTHER" id="PTHR43046">
    <property type="entry name" value="GDP-MANNOSE MANNOSYL HYDROLASE"/>
    <property type="match status" value="1"/>
</dbReference>
<evidence type="ECO:0000313" key="7">
    <source>
        <dbReference type="EMBL" id="MCY1145570.1"/>
    </source>
</evidence>
<dbReference type="Proteomes" id="UP001151002">
    <property type="component" value="Unassembled WGS sequence"/>
</dbReference>
<dbReference type="InterPro" id="IPR000086">
    <property type="entry name" value="NUDIX_hydrolase_dom"/>
</dbReference>
<evidence type="ECO:0000256" key="2">
    <source>
        <dbReference type="ARBA" id="ARBA00005582"/>
    </source>
</evidence>
<keyword evidence="3 5" id="KW-0378">Hydrolase</keyword>
<dbReference type="SUPFAM" id="SSF55811">
    <property type="entry name" value="Nudix"/>
    <property type="match status" value="1"/>
</dbReference>
<dbReference type="PRINTS" id="PR00502">
    <property type="entry name" value="NUDIXFAMILY"/>
</dbReference>
<feature type="domain" description="Nudix hydrolase" evidence="6">
    <location>
        <begin position="5"/>
        <end position="151"/>
    </location>
</feature>
<comment type="similarity">
    <text evidence="2 5">Belongs to the Nudix hydrolase family.</text>
</comment>
<dbReference type="InterPro" id="IPR015797">
    <property type="entry name" value="NUDIX_hydrolase-like_dom_sf"/>
</dbReference>
<evidence type="ECO:0000256" key="1">
    <source>
        <dbReference type="ARBA" id="ARBA00001946"/>
    </source>
</evidence>
<dbReference type="Pfam" id="PF00293">
    <property type="entry name" value="NUDIX"/>
    <property type="match status" value="1"/>
</dbReference>
<evidence type="ECO:0000256" key="5">
    <source>
        <dbReference type="RuleBase" id="RU003476"/>
    </source>
</evidence>
<reference evidence="7" key="1">
    <citation type="submission" date="2022-11" db="EMBL/GenBank/DDBJ databases">
        <authorList>
            <person name="Somphong A."/>
            <person name="Phongsopitanun W."/>
        </authorList>
    </citation>
    <scope>NUCLEOTIDE SEQUENCE</scope>
    <source>
        <strain evidence="7">Pm04-4</strain>
    </source>
</reference>
<accession>A0ABT4BIA3</accession>
<proteinExistence type="inferred from homology"/>
<gene>
    <name evidence="7" type="ORF">OWR29_46850</name>
</gene>